<comment type="caution">
    <text evidence="13">The sequence shown here is derived from an EMBL/GenBank/DDBJ whole genome shotgun (WGS) entry which is preliminary data.</text>
</comment>
<evidence type="ECO:0000256" key="10">
    <source>
        <dbReference type="ARBA" id="ARBA00037178"/>
    </source>
</evidence>
<dbReference type="RefSeq" id="WP_025730891.1">
    <property type="nucleotide sequence ID" value="NZ_JAAIWK010000011.1"/>
</dbReference>
<evidence type="ECO:0000256" key="5">
    <source>
        <dbReference type="ARBA" id="ARBA00022968"/>
    </source>
</evidence>
<dbReference type="EMBL" id="JAAIWK010000011">
    <property type="protein sequence ID" value="NEY19974.1"/>
    <property type="molecule type" value="Genomic_DNA"/>
</dbReference>
<feature type="domain" description="Cell envelope-related transcriptional attenuator" evidence="12">
    <location>
        <begin position="87"/>
        <end position="230"/>
    </location>
</feature>
<proteinExistence type="inferred from homology"/>
<dbReference type="AlphaFoldDB" id="A0A6M0P5H1"/>
<evidence type="ECO:0000256" key="1">
    <source>
        <dbReference type="ARBA" id="ARBA00004401"/>
    </source>
</evidence>
<comment type="similarity">
    <text evidence="2">Belongs to the LytR/CpsA/Psr (LCP) family.</text>
</comment>
<keyword evidence="7" id="KW-0805">Transcription regulation</keyword>
<accession>A0A6M0P5H1</accession>
<protein>
    <recommendedName>
        <fullName evidence="11">Regulatory protein MsrR</fullName>
    </recommendedName>
</protein>
<dbReference type="Gene3D" id="3.40.630.190">
    <property type="entry name" value="LCP protein"/>
    <property type="match status" value="1"/>
</dbReference>
<sequence length="315" mass="35228">MSDSRITKKKKKRRKLRYKRIFLLLFLIIILGGAGYAGAQYYQGLHSAKTSEALNTDNIKFNGTKDANGRINILLLGIDTRGEKQSRTDTMMIAQIDPKTHKVKLVSLMRDMYVEIPGYDNYKLNTAYFLGGPELLRQTIKHNFDIDIQYYALVDFKSFVKVVDTLAPEGIKINVEHEMSKNIGMTLHPGLQTMHGKQLLAYARFRKDAEGDFGRVRRQQTVLKALEKEAISVNGFAKAPKLLGTIQPYIATNMSKMDILGLVKDVLMGGTPDVKTLTVPVAGSYSNATYPGKGAVLDVDTEKNTEAIKSFLNEN</sequence>
<dbReference type="InterPro" id="IPR050922">
    <property type="entry name" value="LytR/CpsA/Psr_CW_biosynth"/>
</dbReference>
<reference evidence="13 14" key="1">
    <citation type="submission" date="2020-03" db="EMBL/GenBank/DDBJ databases">
        <title>Bacillus aquiflavi sp. nov., isolated from yellow water of strong flavor Chinese baijiu in Yibin region of China.</title>
        <authorList>
            <person name="Xie J."/>
        </authorList>
    </citation>
    <scope>NUCLEOTIDE SEQUENCE [LARGE SCALE GENOMIC DNA]</scope>
    <source>
        <strain evidence="13 14">Gsoil 114</strain>
    </source>
</reference>
<evidence type="ECO:0000256" key="3">
    <source>
        <dbReference type="ARBA" id="ARBA00022475"/>
    </source>
</evidence>
<evidence type="ECO:0000256" key="2">
    <source>
        <dbReference type="ARBA" id="ARBA00006068"/>
    </source>
</evidence>
<evidence type="ECO:0000256" key="8">
    <source>
        <dbReference type="ARBA" id="ARBA00023136"/>
    </source>
</evidence>
<dbReference type="NCBIfam" id="TIGR00350">
    <property type="entry name" value="lytR_cpsA_psr"/>
    <property type="match status" value="1"/>
</dbReference>
<dbReference type="Proteomes" id="UP000476934">
    <property type="component" value="Unassembled WGS sequence"/>
</dbReference>
<dbReference type="GO" id="GO:0005886">
    <property type="term" value="C:plasma membrane"/>
    <property type="evidence" value="ECO:0007669"/>
    <property type="project" value="UniProtKB-SubCell"/>
</dbReference>
<evidence type="ECO:0000256" key="4">
    <source>
        <dbReference type="ARBA" id="ARBA00022692"/>
    </source>
</evidence>
<keyword evidence="8" id="KW-0472">Membrane</keyword>
<comment type="subcellular location">
    <subcellularLocation>
        <location evidence="1">Cell membrane</location>
        <topology evidence="1">Single-pass type II membrane protein</topology>
    </subcellularLocation>
</comment>
<dbReference type="PANTHER" id="PTHR33392:SF8">
    <property type="entry name" value="REGULATORY PROTEIN MSRR"/>
    <property type="match status" value="1"/>
</dbReference>
<dbReference type="GO" id="GO:0071555">
    <property type="term" value="P:cell wall organization"/>
    <property type="evidence" value="ECO:0007669"/>
    <property type="project" value="UniProtKB-KW"/>
</dbReference>
<dbReference type="InterPro" id="IPR004474">
    <property type="entry name" value="LytR_CpsA_psr"/>
</dbReference>
<evidence type="ECO:0000313" key="14">
    <source>
        <dbReference type="Proteomes" id="UP000476934"/>
    </source>
</evidence>
<organism evidence="13 14">
    <name type="scientific">Heyndrickxia ginsengihumi</name>
    <dbReference type="NCBI Taxonomy" id="363870"/>
    <lineage>
        <taxon>Bacteria</taxon>
        <taxon>Bacillati</taxon>
        <taxon>Bacillota</taxon>
        <taxon>Bacilli</taxon>
        <taxon>Bacillales</taxon>
        <taxon>Bacillaceae</taxon>
        <taxon>Heyndrickxia</taxon>
    </lineage>
</organism>
<keyword evidence="4" id="KW-0812">Transmembrane</keyword>
<comment type="function">
    <text evidence="10">Involved in SarA attenuation. Affects resistance to oxacillin and teicoplanin, as well as the synthesis of virulence factors.</text>
</comment>
<dbReference type="Pfam" id="PF03816">
    <property type="entry name" value="LytR_cpsA_psr"/>
    <property type="match status" value="1"/>
</dbReference>
<evidence type="ECO:0000259" key="12">
    <source>
        <dbReference type="Pfam" id="PF03816"/>
    </source>
</evidence>
<evidence type="ECO:0000256" key="9">
    <source>
        <dbReference type="ARBA" id="ARBA00023163"/>
    </source>
</evidence>
<evidence type="ECO:0000256" key="6">
    <source>
        <dbReference type="ARBA" id="ARBA00022989"/>
    </source>
</evidence>
<dbReference type="PANTHER" id="PTHR33392">
    <property type="entry name" value="POLYISOPRENYL-TEICHOIC ACID--PEPTIDOGLYCAN TEICHOIC ACID TRANSFERASE TAGU"/>
    <property type="match status" value="1"/>
</dbReference>
<gene>
    <name evidence="13" type="ORF">G4D61_08340</name>
</gene>
<name>A0A6M0P5H1_9BACI</name>
<evidence type="ECO:0000256" key="7">
    <source>
        <dbReference type="ARBA" id="ARBA00023015"/>
    </source>
</evidence>
<keyword evidence="5" id="KW-0735">Signal-anchor</keyword>
<keyword evidence="9" id="KW-0804">Transcription</keyword>
<keyword evidence="3" id="KW-1003">Cell membrane</keyword>
<evidence type="ECO:0000256" key="11">
    <source>
        <dbReference type="ARBA" id="ARBA00040752"/>
    </source>
</evidence>
<keyword evidence="14" id="KW-1185">Reference proteome</keyword>
<keyword evidence="6" id="KW-1133">Transmembrane helix</keyword>
<evidence type="ECO:0000313" key="13">
    <source>
        <dbReference type="EMBL" id="NEY19974.1"/>
    </source>
</evidence>